<keyword evidence="10 13" id="KW-0143">Chaperone</keyword>
<dbReference type="InterPro" id="IPR028053">
    <property type="entry name" value="Membr_insert_YidC_N"/>
</dbReference>
<evidence type="ECO:0000313" key="17">
    <source>
        <dbReference type="Proteomes" id="UP000076404"/>
    </source>
</evidence>
<evidence type="ECO:0000256" key="13">
    <source>
        <dbReference type="HAMAP-Rule" id="MF_01810"/>
    </source>
</evidence>
<keyword evidence="5 13" id="KW-1003">Cell membrane</keyword>
<feature type="transmembrane region" description="Helical" evidence="13">
    <location>
        <begin position="369"/>
        <end position="388"/>
    </location>
</feature>
<dbReference type="AlphaFoldDB" id="A0A143BPN5"/>
<evidence type="ECO:0000256" key="12">
    <source>
        <dbReference type="ARBA" id="ARBA00033342"/>
    </source>
</evidence>
<dbReference type="RefSeq" id="WP_026848927.1">
    <property type="nucleotide sequence ID" value="NZ_CP011454.1"/>
</dbReference>
<keyword evidence="4 13" id="KW-0813">Transport</keyword>
<dbReference type="InterPro" id="IPR019998">
    <property type="entry name" value="Membr_insert_YidC"/>
</dbReference>
<evidence type="ECO:0000256" key="9">
    <source>
        <dbReference type="ARBA" id="ARBA00023136"/>
    </source>
</evidence>
<keyword evidence="9 13" id="KW-0472">Membrane</keyword>
<evidence type="ECO:0000256" key="6">
    <source>
        <dbReference type="ARBA" id="ARBA00022692"/>
    </source>
</evidence>
<keyword evidence="7 13" id="KW-0653">Protein transport</keyword>
<evidence type="ECO:0000256" key="3">
    <source>
        <dbReference type="ARBA" id="ARBA00015325"/>
    </source>
</evidence>
<evidence type="ECO:0000256" key="8">
    <source>
        <dbReference type="ARBA" id="ARBA00022989"/>
    </source>
</evidence>
<name>A0A143BPN5_9BACT</name>
<comment type="subunit">
    <text evidence="13">Interacts with the Sec translocase complex via SecD. Specifically interacts with transmembrane segments of nascent integral membrane proteins during membrane integration.</text>
</comment>
<dbReference type="PANTHER" id="PTHR12428">
    <property type="entry name" value="OXA1"/>
    <property type="match status" value="1"/>
</dbReference>
<dbReference type="NCBIfam" id="TIGR03592">
    <property type="entry name" value="yidC_oxa1_cterm"/>
    <property type="match status" value="1"/>
</dbReference>
<comment type="function">
    <text evidence="13">Required for the insertion and/or proper folding and/or complex formation of integral membrane proteins into the membrane. Involved in integration of membrane proteins that insert both dependently and independently of the Sec translocase complex, as well as at least some lipoproteins. Aids folding of multispanning membrane proteins.</text>
</comment>
<dbReference type="OrthoDB" id="9780552at2"/>
<evidence type="ECO:0000256" key="1">
    <source>
        <dbReference type="ARBA" id="ARBA00004429"/>
    </source>
</evidence>
<dbReference type="PANTHER" id="PTHR12428:SF65">
    <property type="entry name" value="CYTOCHROME C OXIDASE ASSEMBLY PROTEIN COX18, MITOCHONDRIAL"/>
    <property type="match status" value="1"/>
</dbReference>
<dbReference type="Gene3D" id="2.70.98.90">
    <property type="match status" value="1"/>
</dbReference>
<evidence type="ECO:0000256" key="2">
    <source>
        <dbReference type="ARBA" id="ARBA00010527"/>
    </source>
</evidence>
<dbReference type="Proteomes" id="UP000076404">
    <property type="component" value="Chromosome"/>
</dbReference>
<comment type="subcellular location">
    <subcellularLocation>
        <location evidence="1">Cell inner membrane</location>
        <topology evidence="1">Multi-pass membrane protein</topology>
    </subcellularLocation>
    <subcellularLocation>
        <location evidence="13">Cell membrane</location>
        <topology evidence="13">Multi-pass membrane protein</topology>
    </subcellularLocation>
</comment>
<feature type="transmembrane region" description="Helical" evidence="13">
    <location>
        <begin position="442"/>
        <end position="462"/>
    </location>
</feature>
<dbReference type="InterPro" id="IPR047196">
    <property type="entry name" value="YidC_ALB_C"/>
</dbReference>
<dbReference type="EMBL" id="CP011454">
    <property type="protein sequence ID" value="AMW06421.1"/>
    <property type="molecule type" value="Genomic_DNA"/>
</dbReference>
<sequence length="562" mass="61022">MEPRRIVLAVVLMAAVLLVTPYIFPTPTPAPGSTPVAVDSLAADSAAPVIGATTAPVATPATMSAAQPTDSTAVAAAAAVIIDTAVVNTKQADYRTTNKGAALIGASLTQYQTLSNGGRTRSGAVELALPGERMMGFRLVVPGDTIDLTKQVFRSTRSEENGATVIAYDATLPGKTVSIKYSFLPDSYRVNVSAAVAGIPENSYLLVDLPPGFRSSESDSAEDHSHLAYAYKPELSGAEGIAFRSLDPGEREIEAGPISWGVAKNKYFIFGVLAPKGAPGFAEINVTGGARIGKEATRGMATLVTPLKAGNASFEVYAGPQEFKRLLAMGRAFETSNPYGGWIQGIVQPFATMVIRLLLWMKATLGVSYGWILVIFGVAIRIILWPLNQKAMRSSMQMQRIQPEMQALQTRYKGDPQKLQQAMMQLYKDHGMSPFSSLSGCLPMLIPLPVFFALFFVFQNTIEFRGVPFLWFPDISVKDPYYVIPILVAVTTLLMSWIGMRGMKANEQQKMMMYLMPAMMLIFFFSMASGLNLYYFIQNLASLPQQWLISQERSKAAPLVRG</sequence>
<dbReference type="InterPro" id="IPR028055">
    <property type="entry name" value="YidC/Oxa/ALB_C"/>
</dbReference>
<keyword evidence="17" id="KW-1185">Reference proteome</keyword>
<keyword evidence="6 13" id="KW-0812">Transmembrane</keyword>
<evidence type="ECO:0000259" key="14">
    <source>
        <dbReference type="Pfam" id="PF02096"/>
    </source>
</evidence>
<reference evidence="16 17" key="2">
    <citation type="journal article" date="2016" name="Environ. Microbiol. Rep.">
        <title>Metagenomic evidence for the presence of phototrophic Gemmatimonadetes bacteria in diverse environments.</title>
        <authorList>
            <person name="Zeng Y."/>
            <person name="Baumbach J."/>
            <person name="Barbosa E.G."/>
            <person name="Azevedo V."/>
            <person name="Zhang C."/>
            <person name="Koblizek M."/>
        </authorList>
    </citation>
    <scope>NUCLEOTIDE SEQUENCE [LARGE SCALE GENOMIC DNA]</scope>
    <source>
        <strain evidence="16 17">AP64</strain>
    </source>
</reference>
<keyword evidence="8 13" id="KW-1133">Transmembrane helix</keyword>
<dbReference type="PRINTS" id="PR00701">
    <property type="entry name" value="60KDINNERMP"/>
</dbReference>
<dbReference type="Pfam" id="PF02096">
    <property type="entry name" value="60KD_IMP"/>
    <property type="match status" value="1"/>
</dbReference>
<dbReference type="GO" id="GO:0005886">
    <property type="term" value="C:plasma membrane"/>
    <property type="evidence" value="ECO:0007669"/>
    <property type="project" value="UniProtKB-SubCell"/>
</dbReference>
<feature type="transmembrane region" description="Helical" evidence="13">
    <location>
        <begin position="512"/>
        <end position="537"/>
    </location>
</feature>
<dbReference type="GO" id="GO:0051205">
    <property type="term" value="P:protein insertion into membrane"/>
    <property type="evidence" value="ECO:0007669"/>
    <property type="project" value="TreeGrafter"/>
</dbReference>
<reference evidence="16 17" key="1">
    <citation type="journal article" date="2014" name="Proc. Natl. Acad. Sci. U.S.A.">
        <title>Functional type 2 photosynthetic reaction centers found in the rare bacterial phylum Gemmatimonadetes.</title>
        <authorList>
            <person name="Zeng Y."/>
            <person name="Feng F."/>
            <person name="Medova H."/>
            <person name="Dean J."/>
            <person name="Koblizek M."/>
        </authorList>
    </citation>
    <scope>NUCLEOTIDE SEQUENCE [LARGE SCALE GENOMIC DNA]</scope>
    <source>
        <strain evidence="16 17">AP64</strain>
    </source>
</reference>
<dbReference type="STRING" id="1379270.GEMMAAP_19805"/>
<comment type="similarity">
    <text evidence="2 13">Belongs to the OXA1/ALB3/YidC family. Type 1 subfamily.</text>
</comment>
<dbReference type="KEGG" id="gph:GEMMAAP_19805"/>
<evidence type="ECO:0000256" key="5">
    <source>
        <dbReference type="ARBA" id="ARBA00022475"/>
    </source>
</evidence>
<dbReference type="InterPro" id="IPR001708">
    <property type="entry name" value="YidC/ALB3/OXA1/COX18"/>
</dbReference>
<evidence type="ECO:0000256" key="7">
    <source>
        <dbReference type="ARBA" id="ARBA00022927"/>
    </source>
</evidence>
<dbReference type="NCBIfam" id="TIGR03593">
    <property type="entry name" value="yidC_nterm"/>
    <property type="match status" value="1"/>
</dbReference>
<evidence type="ECO:0000256" key="4">
    <source>
        <dbReference type="ARBA" id="ARBA00022448"/>
    </source>
</evidence>
<evidence type="ECO:0000256" key="11">
    <source>
        <dbReference type="ARBA" id="ARBA00033245"/>
    </source>
</evidence>
<gene>
    <name evidence="13" type="primary">yidC</name>
    <name evidence="16" type="ORF">GEMMAAP_19805</name>
</gene>
<organism evidence="16 17">
    <name type="scientific">Gemmatimonas phototrophica</name>
    <dbReference type="NCBI Taxonomy" id="1379270"/>
    <lineage>
        <taxon>Bacteria</taxon>
        <taxon>Pseudomonadati</taxon>
        <taxon>Gemmatimonadota</taxon>
        <taxon>Gemmatimonadia</taxon>
        <taxon>Gemmatimonadales</taxon>
        <taxon>Gemmatimonadaceae</taxon>
        <taxon>Gemmatimonas</taxon>
    </lineage>
</organism>
<dbReference type="eggNOG" id="COG0706">
    <property type="taxonomic scope" value="Bacteria"/>
</dbReference>
<dbReference type="GO" id="GO:0032977">
    <property type="term" value="F:membrane insertase activity"/>
    <property type="evidence" value="ECO:0007669"/>
    <property type="project" value="InterPro"/>
</dbReference>
<dbReference type="Pfam" id="PF14849">
    <property type="entry name" value="YidC_periplas"/>
    <property type="match status" value="1"/>
</dbReference>
<dbReference type="CDD" id="cd20070">
    <property type="entry name" value="5TM_YidC_Alb3"/>
    <property type="match status" value="1"/>
</dbReference>
<dbReference type="HAMAP" id="MF_01810">
    <property type="entry name" value="YidC_type1"/>
    <property type="match status" value="1"/>
</dbReference>
<dbReference type="InterPro" id="IPR038221">
    <property type="entry name" value="YidC_periplasmic_sf"/>
</dbReference>
<accession>A0A143BPN5</accession>
<feature type="domain" description="Membrane insertase YidC N-terminal" evidence="15">
    <location>
        <begin position="86"/>
        <end position="352"/>
    </location>
</feature>
<evidence type="ECO:0000259" key="15">
    <source>
        <dbReference type="Pfam" id="PF14849"/>
    </source>
</evidence>
<feature type="transmembrane region" description="Helical" evidence="13">
    <location>
        <begin position="482"/>
        <end position="500"/>
    </location>
</feature>
<evidence type="ECO:0000313" key="16">
    <source>
        <dbReference type="EMBL" id="AMW06421.1"/>
    </source>
</evidence>
<dbReference type="GO" id="GO:0015031">
    <property type="term" value="P:protein transport"/>
    <property type="evidence" value="ECO:0007669"/>
    <property type="project" value="UniProtKB-KW"/>
</dbReference>
<evidence type="ECO:0000256" key="10">
    <source>
        <dbReference type="ARBA" id="ARBA00023186"/>
    </source>
</evidence>
<proteinExistence type="inferred from homology"/>
<dbReference type="CDD" id="cd19961">
    <property type="entry name" value="EcYidC-like_peri"/>
    <property type="match status" value="1"/>
</dbReference>
<protein>
    <recommendedName>
        <fullName evidence="3 13">Membrane protein insertase YidC</fullName>
    </recommendedName>
    <alternativeName>
        <fullName evidence="12 13">Foldase YidC</fullName>
    </alternativeName>
    <alternativeName>
        <fullName evidence="11 13">Membrane integrase YidC</fullName>
    </alternativeName>
    <alternativeName>
        <fullName evidence="13">Membrane protein YidC</fullName>
    </alternativeName>
</protein>
<feature type="domain" description="Membrane insertase YidC/Oxa/ALB C-terminal" evidence="14">
    <location>
        <begin position="369"/>
        <end position="550"/>
    </location>
</feature>